<sequence length="327" mass="35084">MDFFKAQFTKIPQITPANLSTSTVLITGANAGLGLEAAREILKSKPQRLILAVRNLERGQAAVKELSSAKHASTQIDVRQLDQASFASIKAFADGLSGQKVDIAILNAGSWSFKWGQTTDGYESDLQVNVLGPALLSLLLLPNLRQAAASRAPDAPKPHLSFVSSGLHEMAKFPERSLPTGQMLAALNEQAKYNGQDRYQTSKVLGLLWVKELAKKTSSDEIIINAPNPGFCKTNLMHGSTGIMKYLTKGFGMALGRAPADGAKCILDGAMVKGAESHGRYLSEAAVKDEVAFARGAEGAEIQQKTWNEIIALFKKDGVLPKGAEHL</sequence>
<evidence type="ECO:0000313" key="3">
    <source>
        <dbReference type="Proteomes" id="UP000799779"/>
    </source>
</evidence>
<gene>
    <name evidence="2" type="ORF">P154DRAFT_498530</name>
</gene>
<dbReference type="Proteomes" id="UP000799779">
    <property type="component" value="Unassembled WGS sequence"/>
</dbReference>
<reference evidence="2" key="1">
    <citation type="journal article" date="2020" name="Stud. Mycol.">
        <title>101 Dothideomycetes genomes: a test case for predicting lifestyles and emergence of pathogens.</title>
        <authorList>
            <person name="Haridas S."/>
            <person name="Albert R."/>
            <person name="Binder M."/>
            <person name="Bloem J."/>
            <person name="Labutti K."/>
            <person name="Salamov A."/>
            <person name="Andreopoulos B."/>
            <person name="Baker S."/>
            <person name="Barry K."/>
            <person name="Bills G."/>
            <person name="Bluhm B."/>
            <person name="Cannon C."/>
            <person name="Castanera R."/>
            <person name="Culley D."/>
            <person name="Daum C."/>
            <person name="Ezra D."/>
            <person name="Gonzalez J."/>
            <person name="Henrissat B."/>
            <person name="Kuo A."/>
            <person name="Liang C."/>
            <person name="Lipzen A."/>
            <person name="Lutzoni F."/>
            <person name="Magnuson J."/>
            <person name="Mondo S."/>
            <person name="Nolan M."/>
            <person name="Ohm R."/>
            <person name="Pangilinan J."/>
            <person name="Park H.-J."/>
            <person name="Ramirez L."/>
            <person name="Alfaro M."/>
            <person name="Sun H."/>
            <person name="Tritt A."/>
            <person name="Yoshinaga Y."/>
            <person name="Zwiers L.-H."/>
            <person name="Turgeon B."/>
            <person name="Goodwin S."/>
            <person name="Spatafora J."/>
            <person name="Crous P."/>
            <person name="Grigoriev I."/>
        </authorList>
    </citation>
    <scope>NUCLEOTIDE SEQUENCE</scope>
    <source>
        <strain evidence="2">CBS 123094</strain>
    </source>
</reference>
<keyword evidence="1" id="KW-0560">Oxidoreductase</keyword>
<proteinExistence type="predicted"/>
<dbReference type="SUPFAM" id="SSF51735">
    <property type="entry name" value="NAD(P)-binding Rossmann-fold domains"/>
    <property type="match status" value="1"/>
</dbReference>
<accession>A0A6A5W3N8</accession>
<dbReference type="PRINTS" id="PR00081">
    <property type="entry name" value="GDHRDH"/>
</dbReference>
<organism evidence="2 3">
    <name type="scientific">Amniculicola lignicola CBS 123094</name>
    <dbReference type="NCBI Taxonomy" id="1392246"/>
    <lineage>
        <taxon>Eukaryota</taxon>
        <taxon>Fungi</taxon>
        <taxon>Dikarya</taxon>
        <taxon>Ascomycota</taxon>
        <taxon>Pezizomycotina</taxon>
        <taxon>Dothideomycetes</taxon>
        <taxon>Pleosporomycetidae</taxon>
        <taxon>Pleosporales</taxon>
        <taxon>Amniculicolaceae</taxon>
        <taxon>Amniculicola</taxon>
    </lineage>
</organism>
<dbReference type="EMBL" id="ML977625">
    <property type="protein sequence ID" value="KAF1996430.1"/>
    <property type="molecule type" value="Genomic_DNA"/>
</dbReference>
<evidence type="ECO:0000256" key="1">
    <source>
        <dbReference type="ARBA" id="ARBA00023002"/>
    </source>
</evidence>
<dbReference type="Gene3D" id="3.40.50.720">
    <property type="entry name" value="NAD(P)-binding Rossmann-like Domain"/>
    <property type="match status" value="1"/>
</dbReference>
<dbReference type="PANTHER" id="PTHR43157">
    <property type="entry name" value="PHOSPHATIDYLINOSITOL-GLYCAN BIOSYNTHESIS CLASS F PROTEIN-RELATED"/>
    <property type="match status" value="1"/>
</dbReference>
<dbReference type="InterPro" id="IPR036291">
    <property type="entry name" value="NAD(P)-bd_dom_sf"/>
</dbReference>
<dbReference type="GO" id="GO:0016491">
    <property type="term" value="F:oxidoreductase activity"/>
    <property type="evidence" value="ECO:0007669"/>
    <property type="project" value="UniProtKB-KW"/>
</dbReference>
<dbReference type="Pfam" id="PF00106">
    <property type="entry name" value="adh_short"/>
    <property type="match status" value="1"/>
</dbReference>
<protein>
    <submittedName>
        <fullName evidence="2">NAD(P)-binding protein</fullName>
    </submittedName>
</protein>
<name>A0A6A5W3N8_9PLEO</name>
<evidence type="ECO:0000313" key="2">
    <source>
        <dbReference type="EMBL" id="KAF1996430.1"/>
    </source>
</evidence>
<dbReference type="InterPro" id="IPR002347">
    <property type="entry name" value="SDR_fam"/>
</dbReference>
<dbReference type="PANTHER" id="PTHR43157:SF31">
    <property type="entry name" value="PHOSPHATIDYLINOSITOL-GLYCAN BIOSYNTHESIS CLASS F PROTEIN"/>
    <property type="match status" value="1"/>
</dbReference>
<dbReference type="OrthoDB" id="542013at2759"/>
<keyword evidence="3" id="KW-1185">Reference proteome</keyword>
<dbReference type="AlphaFoldDB" id="A0A6A5W3N8"/>